<proteinExistence type="inferred from homology"/>
<evidence type="ECO:0000256" key="5">
    <source>
        <dbReference type="ARBA" id="ARBA00023239"/>
    </source>
</evidence>
<evidence type="ECO:0000256" key="6">
    <source>
        <dbReference type="HAMAP-Rule" id="MF_00076"/>
    </source>
</evidence>
<dbReference type="UniPathway" id="UPA00031">
    <property type="reaction ID" value="UER00011"/>
</dbReference>
<name>A0A3T0D5B3_9FIRM</name>
<evidence type="ECO:0000256" key="3">
    <source>
        <dbReference type="ARBA" id="ARBA00022605"/>
    </source>
</evidence>
<dbReference type="CDD" id="cd07914">
    <property type="entry name" value="IGPD"/>
    <property type="match status" value="1"/>
</dbReference>
<keyword evidence="3 6" id="KW-0028">Amino-acid biosynthesis</keyword>
<dbReference type="AlphaFoldDB" id="A0A3T0D5B3"/>
<evidence type="ECO:0000256" key="7">
    <source>
        <dbReference type="RuleBase" id="RU000599"/>
    </source>
</evidence>
<keyword evidence="9" id="KW-1185">Reference proteome</keyword>
<dbReference type="EC" id="4.2.1.19" evidence="6 7"/>
<comment type="similarity">
    <text evidence="6 7">Belongs to the imidazoleglycerol-phosphate dehydratase family.</text>
</comment>
<comment type="pathway">
    <text evidence="1 6 7">Amino-acid biosynthesis; L-histidine biosynthesis; L-histidine from 5-phospho-alpha-D-ribose 1-diphosphate: step 6/9.</text>
</comment>
<keyword evidence="5 6" id="KW-0456">Lyase</keyword>
<protein>
    <recommendedName>
        <fullName evidence="2 6">Imidazoleglycerol-phosphate dehydratase</fullName>
        <shortName evidence="6">IGPD</shortName>
        <ecNumber evidence="6 7">4.2.1.19</ecNumber>
    </recommendedName>
</protein>
<dbReference type="GO" id="GO:0005737">
    <property type="term" value="C:cytoplasm"/>
    <property type="evidence" value="ECO:0007669"/>
    <property type="project" value="UniProtKB-SubCell"/>
</dbReference>
<dbReference type="FunFam" id="3.30.230.40:FF:000001">
    <property type="entry name" value="Imidazoleglycerol-phosphate dehydratase HisB"/>
    <property type="match status" value="1"/>
</dbReference>
<dbReference type="NCBIfam" id="NF002114">
    <property type="entry name" value="PRK00951.2-4"/>
    <property type="match status" value="1"/>
</dbReference>
<dbReference type="HAMAP" id="MF_00076">
    <property type="entry name" value="HisB"/>
    <property type="match status" value="1"/>
</dbReference>
<comment type="subcellular location">
    <subcellularLocation>
        <location evidence="6 7">Cytoplasm</location>
    </subcellularLocation>
</comment>
<dbReference type="SUPFAM" id="SSF54211">
    <property type="entry name" value="Ribosomal protein S5 domain 2-like"/>
    <property type="match status" value="2"/>
</dbReference>
<dbReference type="PROSITE" id="PS00955">
    <property type="entry name" value="IGP_DEHYDRATASE_2"/>
    <property type="match status" value="1"/>
</dbReference>
<dbReference type="NCBIfam" id="NF002111">
    <property type="entry name" value="PRK00951.2-1"/>
    <property type="match status" value="1"/>
</dbReference>
<evidence type="ECO:0000313" key="8">
    <source>
        <dbReference type="EMBL" id="AZT90233.1"/>
    </source>
</evidence>
<dbReference type="Gene3D" id="3.30.230.40">
    <property type="entry name" value="Imidazole glycerol phosphate dehydratase, domain 1"/>
    <property type="match status" value="2"/>
</dbReference>
<keyword evidence="6" id="KW-0963">Cytoplasm</keyword>
<evidence type="ECO:0000313" key="9">
    <source>
        <dbReference type="Proteomes" id="UP000282930"/>
    </source>
</evidence>
<dbReference type="PROSITE" id="PS00954">
    <property type="entry name" value="IGP_DEHYDRATASE_1"/>
    <property type="match status" value="1"/>
</dbReference>
<dbReference type="Proteomes" id="UP000282930">
    <property type="component" value="Chromosome"/>
</dbReference>
<reference evidence="8 9" key="1">
    <citation type="submission" date="2018-12" db="EMBL/GenBank/DDBJ databases">
        <title>Genome sequence from the cellulolytic species, Caldicellulosiruptor changbaiensis.</title>
        <authorList>
            <person name="Blumer-Schuette S.E."/>
            <person name="Mendoza C."/>
        </authorList>
    </citation>
    <scope>NUCLEOTIDE SEQUENCE [LARGE SCALE GENOMIC DNA]</scope>
    <source>
        <strain evidence="8 9">CBS-Z</strain>
    </source>
</reference>
<evidence type="ECO:0000256" key="1">
    <source>
        <dbReference type="ARBA" id="ARBA00005047"/>
    </source>
</evidence>
<evidence type="ECO:0000256" key="2">
    <source>
        <dbReference type="ARBA" id="ARBA00016664"/>
    </source>
</evidence>
<dbReference type="KEGG" id="ccha:ELD05_06035"/>
<dbReference type="PANTHER" id="PTHR23133:SF2">
    <property type="entry name" value="IMIDAZOLEGLYCEROL-PHOSPHATE DEHYDRATASE"/>
    <property type="match status" value="1"/>
</dbReference>
<dbReference type="InterPro" id="IPR038494">
    <property type="entry name" value="IGPD_sf"/>
</dbReference>
<dbReference type="Pfam" id="PF00475">
    <property type="entry name" value="IGPD"/>
    <property type="match status" value="1"/>
</dbReference>
<dbReference type="InterPro" id="IPR020565">
    <property type="entry name" value="ImidazoleglycerP_deHydtase_CS"/>
</dbReference>
<accession>A0A3T0D5B3</accession>
<comment type="catalytic activity">
    <reaction evidence="6 7">
        <text>D-erythro-1-(imidazol-4-yl)glycerol 3-phosphate = 3-(imidazol-4-yl)-2-oxopropyl phosphate + H2O</text>
        <dbReference type="Rhea" id="RHEA:11040"/>
        <dbReference type="ChEBI" id="CHEBI:15377"/>
        <dbReference type="ChEBI" id="CHEBI:57766"/>
        <dbReference type="ChEBI" id="CHEBI:58278"/>
        <dbReference type="EC" id="4.2.1.19"/>
    </reaction>
</comment>
<dbReference type="EMBL" id="CP034791">
    <property type="protein sequence ID" value="AZT90233.1"/>
    <property type="molecule type" value="Genomic_DNA"/>
</dbReference>
<gene>
    <name evidence="6 8" type="primary">hisB</name>
    <name evidence="8" type="ORF">ELD05_06035</name>
</gene>
<dbReference type="GO" id="GO:0000105">
    <property type="term" value="P:L-histidine biosynthetic process"/>
    <property type="evidence" value="ECO:0007669"/>
    <property type="project" value="UniProtKB-UniRule"/>
</dbReference>
<dbReference type="GO" id="GO:0004424">
    <property type="term" value="F:imidazoleglycerol-phosphate dehydratase activity"/>
    <property type="evidence" value="ECO:0007669"/>
    <property type="project" value="UniProtKB-UniRule"/>
</dbReference>
<dbReference type="FunFam" id="3.30.230.40:FF:000003">
    <property type="entry name" value="Imidazoleglycerol-phosphate dehydratase HisB"/>
    <property type="match status" value="1"/>
</dbReference>
<evidence type="ECO:0000256" key="4">
    <source>
        <dbReference type="ARBA" id="ARBA00023102"/>
    </source>
</evidence>
<keyword evidence="4 6" id="KW-0368">Histidine biosynthesis</keyword>
<dbReference type="PANTHER" id="PTHR23133">
    <property type="entry name" value="IMIDAZOLEGLYCEROL-PHOSPHATE DEHYDRATASE HIS7"/>
    <property type="match status" value="1"/>
</dbReference>
<dbReference type="InterPro" id="IPR020568">
    <property type="entry name" value="Ribosomal_Su5_D2-typ_SF"/>
</dbReference>
<sequence>MSPRIGEVQRKTKETEIRIVLNIDGDGDYKISTGIGFFDHMLQLFSHHGKFNIQLEAKGDLYIDDHHTIEDVGIVLGQAFLKAVSDKRGIKRYSHIILPMDEALVMVAIDISGRPYLAFDVDFRLPKIGEMTSQMVVEFFRAFVSSAKVTLHIKKISGENDHHVCEAIFKAFGRVLKDACTIVDDKIPSSKGVL</sequence>
<dbReference type="RefSeq" id="WP_127351720.1">
    <property type="nucleotide sequence ID" value="NZ_CP034791.1"/>
</dbReference>
<organism evidence="8 9">
    <name type="scientific">Caldicellulosiruptor changbaiensis</name>
    <dbReference type="NCBI Taxonomy" id="1222016"/>
    <lineage>
        <taxon>Bacteria</taxon>
        <taxon>Bacillati</taxon>
        <taxon>Bacillota</taxon>
        <taxon>Bacillota incertae sedis</taxon>
        <taxon>Caldicellulosiruptorales</taxon>
        <taxon>Caldicellulosiruptoraceae</taxon>
        <taxon>Caldicellulosiruptor</taxon>
    </lineage>
</organism>
<dbReference type="InterPro" id="IPR000807">
    <property type="entry name" value="ImidazoleglycerolP_deHydtase"/>
</dbReference>